<proteinExistence type="predicted"/>
<dbReference type="GO" id="GO:0042771">
    <property type="term" value="P:intrinsic apoptotic signaling pathway in response to DNA damage by p53 class mediator"/>
    <property type="evidence" value="ECO:0007669"/>
    <property type="project" value="TreeGrafter"/>
</dbReference>
<organism evidence="8 9">
    <name type="scientific">Dissostichus eleginoides</name>
    <name type="common">Patagonian toothfish</name>
    <name type="synonym">Dissostichus amissus</name>
    <dbReference type="NCBI Taxonomy" id="100907"/>
    <lineage>
        <taxon>Eukaryota</taxon>
        <taxon>Metazoa</taxon>
        <taxon>Chordata</taxon>
        <taxon>Craniata</taxon>
        <taxon>Vertebrata</taxon>
        <taxon>Euteleostomi</taxon>
        <taxon>Actinopterygii</taxon>
        <taxon>Neopterygii</taxon>
        <taxon>Teleostei</taxon>
        <taxon>Neoteleostei</taxon>
        <taxon>Acanthomorphata</taxon>
        <taxon>Eupercaria</taxon>
        <taxon>Perciformes</taxon>
        <taxon>Notothenioidei</taxon>
        <taxon>Nototheniidae</taxon>
        <taxon>Dissostichus</taxon>
    </lineage>
</organism>
<dbReference type="GO" id="GO:0004713">
    <property type="term" value="F:protein tyrosine kinase activity"/>
    <property type="evidence" value="ECO:0007669"/>
    <property type="project" value="TreeGrafter"/>
</dbReference>
<keyword evidence="8" id="KW-0371">Homeobox</keyword>
<dbReference type="InterPro" id="IPR050494">
    <property type="entry name" value="Ser_Thr_dual-spec_kinase"/>
</dbReference>
<evidence type="ECO:0000256" key="2">
    <source>
        <dbReference type="ARBA" id="ARBA00022679"/>
    </source>
</evidence>
<dbReference type="GO" id="GO:0007224">
    <property type="term" value="P:smoothened signaling pathway"/>
    <property type="evidence" value="ECO:0007669"/>
    <property type="project" value="TreeGrafter"/>
</dbReference>
<dbReference type="GO" id="GO:0045944">
    <property type="term" value="P:positive regulation of transcription by RNA polymerase II"/>
    <property type="evidence" value="ECO:0007669"/>
    <property type="project" value="TreeGrafter"/>
</dbReference>
<evidence type="ECO:0000256" key="3">
    <source>
        <dbReference type="ARBA" id="ARBA00022741"/>
    </source>
</evidence>
<dbReference type="GO" id="GO:0003714">
    <property type="term" value="F:transcription corepressor activity"/>
    <property type="evidence" value="ECO:0007669"/>
    <property type="project" value="TreeGrafter"/>
</dbReference>
<gene>
    <name evidence="8" type="ORF">KUDE01_012670</name>
</gene>
<dbReference type="Pfam" id="PF00069">
    <property type="entry name" value="Pkinase"/>
    <property type="match status" value="1"/>
</dbReference>
<dbReference type="GO" id="GO:0003677">
    <property type="term" value="F:DNA binding"/>
    <property type="evidence" value="ECO:0007669"/>
    <property type="project" value="UniProtKB-KW"/>
</dbReference>
<keyword evidence="8" id="KW-0238">DNA-binding</keyword>
<evidence type="ECO:0000256" key="1">
    <source>
        <dbReference type="ARBA" id="ARBA00022527"/>
    </source>
</evidence>
<keyword evidence="3" id="KW-0547">Nucleotide-binding</keyword>
<dbReference type="GO" id="GO:0004674">
    <property type="term" value="F:protein serine/threonine kinase activity"/>
    <property type="evidence" value="ECO:0007669"/>
    <property type="project" value="UniProtKB-KW"/>
</dbReference>
<accession>A0AAD9CPW1</accession>
<feature type="compositionally biased region" description="Polar residues" evidence="6">
    <location>
        <begin position="214"/>
        <end position="224"/>
    </location>
</feature>
<evidence type="ECO:0000313" key="9">
    <source>
        <dbReference type="Proteomes" id="UP001228049"/>
    </source>
</evidence>
<dbReference type="InterPro" id="IPR011009">
    <property type="entry name" value="Kinase-like_dom_sf"/>
</dbReference>
<dbReference type="PROSITE" id="PS00108">
    <property type="entry name" value="PROTEIN_KINASE_ST"/>
    <property type="match status" value="1"/>
</dbReference>
<dbReference type="GO" id="GO:0016605">
    <property type="term" value="C:PML body"/>
    <property type="evidence" value="ECO:0007669"/>
    <property type="project" value="TreeGrafter"/>
</dbReference>
<evidence type="ECO:0000259" key="7">
    <source>
        <dbReference type="PROSITE" id="PS50011"/>
    </source>
</evidence>
<dbReference type="PROSITE" id="PS50011">
    <property type="entry name" value="PROTEIN_KINASE_DOM"/>
    <property type="match status" value="1"/>
</dbReference>
<dbReference type="InterPro" id="IPR008271">
    <property type="entry name" value="Ser/Thr_kinase_AS"/>
</dbReference>
<feature type="region of interest" description="Disordered" evidence="6">
    <location>
        <begin position="284"/>
        <end position="319"/>
    </location>
</feature>
<dbReference type="SMART" id="SM00220">
    <property type="entry name" value="S_TKc"/>
    <property type="match status" value="1"/>
</dbReference>
<dbReference type="SUPFAM" id="SSF56112">
    <property type="entry name" value="Protein kinase-like (PK-like)"/>
    <property type="match status" value="1"/>
</dbReference>
<evidence type="ECO:0000256" key="6">
    <source>
        <dbReference type="SAM" id="MobiDB-lite"/>
    </source>
</evidence>
<evidence type="ECO:0000256" key="4">
    <source>
        <dbReference type="ARBA" id="ARBA00022777"/>
    </source>
</evidence>
<name>A0AAD9CPW1_DISEL</name>
<keyword evidence="5" id="KW-0067">ATP-binding</keyword>
<dbReference type="EMBL" id="JASDAP010000003">
    <property type="protein sequence ID" value="KAK1905488.1"/>
    <property type="molecule type" value="Genomic_DNA"/>
</dbReference>
<dbReference type="GO" id="GO:0005524">
    <property type="term" value="F:ATP binding"/>
    <property type="evidence" value="ECO:0007669"/>
    <property type="project" value="UniProtKB-KW"/>
</dbReference>
<protein>
    <submittedName>
        <fullName evidence="8">Homeodomain-interacting protein kinase 2</fullName>
    </submittedName>
</protein>
<dbReference type="GO" id="GO:0005737">
    <property type="term" value="C:cytoplasm"/>
    <property type="evidence" value="ECO:0007669"/>
    <property type="project" value="TreeGrafter"/>
</dbReference>
<comment type="caution">
    <text evidence="8">The sequence shown here is derived from an EMBL/GenBank/DDBJ whole genome shotgun (WGS) entry which is preliminary data.</text>
</comment>
<keyword evidence="2" id="KW-0808">Transferase</keyword>
<sequence>MLKMIRGLDPINLVRFLESFEHKGNSCLAFERMDMNLHQLLNDRPGNPLSLEEIKPMHNRYVDCPEVSEECWCDHADIKPQNIMLLMENNQLGVKVIDFGSAVVSAEVKRGVIMQPAAYRSPEVIMGLPITEAVDRCPLPLSLGVVLATMYLGSPLFPQRCLYYQIKTIVRMLGNPDDKVLRDGTCTLLYFSPKQDFTKSAAQGSDWLPSTKTQREFNQCQTSGGPAEGPSLNLNPEENSTNEQRFVLLLRKMLHLNLWRRTTPSDALLDPFITGLDAVDSLVEESSEEDNGYAGDGSSPPSTADSTDAHIGSGGVSARNSQGKRIKKFFVRMFRALRGCCSPNVEQ</sequence>
<keyword evidence="1" id="KW-0723">Serine/threonine-protein kinase</keyword>
<reference evidence="8" key="1">
    <citation type="submission" date="2023-04" db="EMBL/GenBank/DDBJ databases">
        <title>Chromosome-level genome of Chaenocephalus aceratus.</title>
        <authorList>
            <person name="Park H."/>
        </authorList>
    </citation>
    <scope>NUCLEOTIDE SEQUENCE</scope>
    <source>
        <strain evidence="8">DE</strain>
        <tissue evidence="8">Muscle</tissue>
    </source>
</reference>
<dbReference type="Gene3D" id="1.10.510.10">
    <property type="entry name" value="Transferase(Phosphotransferase) domain 1"/>
    <property type="match status" value="1"/>
</dbReference>
<feature type="region of interest" description="Disordered" evidence="6">
    <location>
        <begin position="214"/>
        <end position="238"/>
    </location>
</feature>
<keyword evidence="9" id="KW-1185">Reference proteome</keyword>
<evidence type="ECO:0000313" key="8">
    <source>
        <dbReference type="EMBL" id="KAK1905488.1"/>
    </source>
</evidence>
<feature type="domain" description="Protein kinase" evidence="7">
    <location>
        <begin position="1"/>
        <end position="273"/>
    </location>
</feature>
<dbReference type="AlphaFoldDB" id="A0AAD9CPW1"/>
<dbReference type="InterPro" id="IPR000719">
    <property type="entry name" value="Prot_kinase_dom"/>
</dbReference>
<dbReference type="Proteomes" id="UP001228049">
    <property type="component" value="Unassembled WGS sequence"/>
</dbReference>
<keyword evidence="4 8" id="KW-0418">Kinase</keyword>
<dbReference type="PANTHER" id="PTHR24058:SF53">
    <property type="entry name" value="HOMEODOMAIN-INTERACTING PROTEIN KINASE 2"/>
    <property type="match status" value="1"/>
</dbReference>
<dbReference type="GO" id="GO:0046332">
    <property type="term" value="F:SMAD binding"/>
    <property type="evidence" value="ECO:0007669"/>
    <property type="project" value="TreeGrafter"/>
</dbReference>
<evidence type="ECO:0000256" key="5">
    <source>
        <dbReference type="ARBA" id="ARBA00022840"/>
    </source>
</evidence>
<dbReference type="GO" id="GO:0003713">
    <property type="term" value="F:transcription coactivator activity"/>
    <property type="evidence" value="ECO:0007669"/>
    <property type="project" value="TreeGrafter"/>
</dbReference>
<dbReference type="PANTHER" id="PTHR24058">
    <property type="entry name" value="DUAL SPECIFICITY PROTEIN KINASE"/>
    <property type="match status" value="1"/>
</dbReference>